<comment type="subcellular location">
    <subcellularLocation>
        <location evidence="1">Mitochondrion inner membrane</location>
    </subcellularLocation>
</comment>
<dbReference type="AlphaFoldDB" id="A0AAV9ACA4"/>
<dbReference type="Pfam" id="PF09731">
    <property type="entry name" value="Mitofilin"/>
    <property type="match status" value="1"/>
</dbReference>
<evidence type="ECO:0000256" key="7">
    <source>
        <dbReference type="ARBA" id="ARBA00023136"/>
    </source>
</evidence>
<dbReference type="EMBL" id="JAUJYN010000010">
    <property type="protein sequence ID" value="KAK1261870.1"/>
    <property type="molecule type" value="Genomic_DNA"/>
</dbReference>
<evidence type="ECO:0000256" key="6">
    <source>
        <dbReference type="ARBA" id="ARBA00023128"/>
    </source>
</evidence>
<dbReference type="Proteomes" id="UP001179952">
    <property type="component" value="Unassembled WGS sequence"/>
</dbReference>
<evidence type="ECO:0000256" key="5">
    <source>
        <dbReference type="ARBA" id="ARBA00022989"/>
    </source>
</evidence>
<proteinExistence type="inferred from homology"/>
<dbReference type="GO" id="GO:0061617">
    <property type="term" value="C:MICOS complex"/>
    <property type="evidence" value="ECO:0007669"/>
    <property type="project" value="TreeGrafter"/>
</dbReference>
<evidence type="ECO:0000256" key="2">
    <source>
        <dbReference type="ARBA" id="ARBA00010877"/>
    </source>
</evidence>
<keyword evidence="7" id="KW-0472">Membrane</keyword>
<dbReference type="InterPro" id="IPR019133">
    <property type="entry name" value="MIC60"/>
</dbReference>
<keyword evidence="5" id="KW-1133">Transmembrane helix</keyword>
<keyword evidence="3" id="KW-0812">Transmembrane</keyword>
<reference evidence="8" key="2">
    <citation type="submission" date="2023-06" db="EMBL/GenBank/DDBJ databases">
        <authorList>
            <person name="Ma L."/>
            <person name="Liu K.-W."/>
            <person name="Li Z."/>
            <person name="Hsiao Y.-Y."/>
            <person name="Qi Y."/>
            <person name="Fu T."/>
            <person name="Tang G."/>
            <person name="Zhang D."/>
            <person name="Sun W.-H."/>
            <person name="Liu D.-K."/>
            <person name="Li Y."/>
            <person name="Chen G.-Z."/>
            <person name="Liu X.-D."/>
            <person name="Liao X.-Y."/>
            <person name="Jiang Y.-T."/>
            <person name="Yu X."/>
            <person name="Hao Y."/>
            <person name="Huang J."/>
            <person name="Zhao X.-W."/>
            <person name="Ke S."/>
            <person name="Chen Y.-Y."/>
            <person name="Wu W.-L."/>
            <person name="Hsu J.-L."/>
            <person name="Lin Y.-F."/>
            <person name="Huang M.-D."/>
            <person name="Li C.-Y."/>
            <person name="Huang L."/>
            <person name="Wang Z.-W."/>
            <person name="Zhao X."/>
            <person name="Zhong W.-Y."/>
            <person name="Peng D.-H."/>
            <person name="Ahmad S."/>
            <person name="Lan S."/>
            <person name="Zhang J.-S."/>
            <person name="Tsai W.-C."/>
            <person name="Van De Peer Y."/>
            <person name="Liu Z.-J."/>
        </authorList>
    </citation>
    <scope>NUCLEOTIDE SEQUENCE</scope>
    <source>
        <strain evidence="8">SCP</strain>
        <tissue evidence="8">Leaves</tissue>
    </source>
</reference>
<protein>
    <submittedName>
        <fullName evidence="8">Uncharacterized protein</fullName>
    </submittedName>
</protein>
<dbReference type="PANTHER" id="PTHR15415">
    <property type="entry name" value="MITOFILIN"/>
    <property type="match status" value="1"/>
</dbReference>
<evidence type="ECO:0000256" key="3">
    <source>
        <dbReference type="ARBA" id="ARBA00022692"/>
    </source>
</evidence>
<keyword evidence="6" id="KW-0496">Mitochondrion</keyword>
<keyword evidence="4" id="KW-0999">Mitochondrion inner membrane</keyword>
<comment type="similarity">
    <text evidence="2">Belongs to the MICOS complex subunit Mic60 family.</text>
</comment>
<reference evidence="8" key="1">
    <citation type="journal article" date="2023" name="Nat. Commun.">
        <title>Diploid and tetraploid genomes of Acorus and the evolution of monocots.</title>
        <authorList>
            <person name="Ma L."/>
            <person name="Liu K.W."/>
            <person name="Li Z."/>
            <person name="Hsiao Y.Y."/>
            <person name="Qi Y."/>
            <person name="Fu T."/>
            <person name="Tang G.D."/>
            <person name="Zhang D."/>
            <person name="Sun W.H."/>
            <person name="Liu D.K."/>
            <person name="Li Y."/>
            <person name="Chen G.Z."/>
            <person name="Liu X.D."/>
            <person name="Liao X.Y."/>
            <person name="Jiang Y.T."/>
            <person name="Yu X."/>
            <person name="Hao Y."/>
            <person name="Huang J."/>
            <person name="Zhao X.W."/>
            <person name="Ke S."/>
            <person name="Chen Y.Y."/>
            <person name="Wu W.L."/>
            <person name="Hsu J.L."/>
            <person name="Lin Y.F."/>
            <person name="Huang M.D."/>
            <person name="Li C.Y."/>
            <person name="Huang L."/>
            <person name="Wang Z.W."/>
            <person name="Zhao X."/>
            <person name="Zhong W.Y."/>
            <person name="Peng D.H."/>
            <person name="Ahmad S."/>
            <person name="Lan S."/>
            <person name="Zhang J.S."/>
            <person name="Tsai W.C."/>
            <person name="Van de Peer Y."/>
            <person name="Liu Z.J."/>
        </authorList>
    </citation>
    <scope>NUCLEOTIDE SEQUENCE</scope>
    <source>
        <strain evidence="8">SCP</strain>
    </source>
</reference>
<evidence type="ECO:0000256" key="4">
    <source>
        <dbReference type="ARBA" id="ARBA00022792"/>
    </source>
</evidence>
<name>A0AAV9ACA4_ACOGR</name>
<keyword evidence="9" id="KW-1185">Reference proteome</keyword>
<evidence type="ECO:0000313" key="8">
    <source>
        <dbReference type="EMBL" id="KAK1261870.1"/>
    </source>
</evidence>
<dbReference type="GO" id="GO:0042407">
    <property type="term" value="P:cristae formation"/>
    <property type="evidence" value="ECO:0007669"/>
    <property type="project" value="TreeGrafter"/>
</dbReference>
<comment type="caution">
    <text evidence="8">The sequence shown here is derived from an EMBL/GenBank/DDBJ whole genome shotgun (WGS) entry which is preliminary data.</text>
</comment>
<sequence length="88" mass="9678">MKINNNVASYLMKEDDQSEDGIESIINRVERFLGEGKLAEAADALEAGIHGSQAEEVVSEWVRRARDRAVTDQALSLLQAYATAINLT</sequence>
<accession>A0AAV9ACA4</accession>
<evidence type="ECO:0000256" key="1">
    <source>
        <dbReference type="ARBA" id="ARBA00004273"/>
    </source>
</evidence>
<organism evidence="8 9">
    <name type="scientific">Acorus gramineus</name>
    <name type="common">Dwarf sweet flag</name>
    <dbReference type="NCBI Taxonomy" id="55184"/>
    <lineage>
        <taxon>Eukaryota</taxon>
        <taxon>Viridiplantae</taxon>
        <taxon>Streptophyta</taxon>
        <taxon>Embryophyta</taxon>
        <taxon>Tracheophyta</taxon>
        <taxon>Spermatophyta</taxon>
        <taxon>Magnoliopsida</taxon>
        <taxon>Liliopsida</taxon>
        <taxon>Acoraceae</taxon>
        <taxon>Acorus</taxon>
    </lineage>
</organism>
<gene>
    <name evidence="8" type="ORF">QJS04_geneDACA008714</name>
</gene>
<dbReference type="PANTHER" id="PTHR15415:SF7">
    <property type="entry name" value="MICOS COMPLEX SUBUNIT MIC60"/>
    <property type="match status" value="1"/>
</dbReference>
<evidence type="ECO:0000313" key="9">
    <source>
        <dbReference type="Proteomes" id="UP001179952"/>
    </source>
</evidence>